<dbReference type="Proteomes" id="UP000095283">
    <property type="component" value="Unplaced"/>
</dbReference>
<proteinExistence type="predicted"/>
<dbReference type="GO" id="GO:0046975">
    <property type="term" value="F:histone H3K36 methyltransferase activity"/>
    <property type="evidence" value="ECO:0007669"/>
    <property type="project" value="TreeGrafter"/>
</dbReference>
<protein>
    <submittedName>
        <fullName evidence="2">Arg_repressor domain-containing protein</fullName>
    </submittedName>
</protein>
<dbReference type="GO" id="GO:0000793">
    <property type="term" value="C:condensed chromosome"/>
    <property type="evidence" value="ECO:0007669"/>
    <property type="project" value="TreeGrafter"/>
</dbReference>
<dbReference type="PANTHER" id="PTHR46060">
    <property type="entry name" value="MARINER MOS1 TRANSPOSASE-LIKE PROTEIN"/>
    <property type="match status" value="1"/>
</dbReference>
<organism evidence="1 2">
    <name type="scientific">Heterorhabditis bacteriophora</name>
    <name type="common">Entomopathogenic nematode worm</name>
    <dbReference type="NCBI Taxonomy" id="37862"/>
    <lineage>
        <taxon>Eukaryota</taxon>
        <taxon>Metazoa</taxon>
        <taxon>Ecdysozoa</taxon>
        <taxon>Nematoda</taxon>
        <taxon>Chromadorea</taxon>
        <taxon>Rhabditida</taxon>
        <taxon>Rhabditina</taxon>
        <taxon>Rhabditomorpha</taxon>
        <taxon>Strongyloidea</taxon>
        <taxon>Heterorhabditidae</taxon>
        <taxon>Heterorhabditis</taxon>
    </lineage>
</organism>
<dbReference type="SUPFAM" id="SSF46785">
    <property type="entry name" value="Winged helix' DNA-binding domain"/>
    <property type="match status" value="1"/>
</dbReference>
<evidence type="ECO:0000313" key="2">
    <source>
        <dbReference type="WBParaSite" id="Hba_06022"/>
    </source>
</evidence>
<sequence length="142" mass="16849">MQINILYTRIYRYRFRRFTAGDFDVNYRQLPGTPRTAKTDALKSLLDENPLQTQEKLAEQLEVHKATVSRRLHEMGKIHKLGKWVPYELSENSIVRRLNICMSLLAKERMENFLWKIIIGEEKEIVYDNPNLTPEMAESHKK</sequence>
<dbReference type="InterPro" id="IPR036388">
    <property type="entry name" value="WH-like_DNA-bd_sf"/>
</dbReference>
<dbReference type="GO" id="GO:0042800">
    <property type="term" value="F:histone H3K4 methyltransferase activity"/>
    <property type="evidence" value="ECO:0007669"/>
    <property type="project" value="TreeGrafter"/>
</dbReference>
<dbReference type="GO" id="GO:0031297">
    <property type="term" value="P:replication fork processing"/>
    <property type="evidence" value="ECO:0007669"/>
    <property type="project" value="TreeGrafter"/>
</dbReference>
<dbReference type="PANTHER" id="PTHR46060:SF2">
    <property type="entry name" value="HISTONE-LYSINE N-METHYLTRANSFERASE SETMAR"/>
    <property type="match status" value="1"/>
</dbReference>
<name>A0A1I7WLT3_HETBA</name>
<dbReference type="GO" id="GO:0003690">
    <property type="term" value="F:double-stranded DNA binding"/>
    <property type="evidence" value="ECO:0007669"/>
    <property type="project" value="TreeGrafter"/>
</dbReference>
<dbReference type="InterPro" id="IPR052709">
    <property type="entry name" value="Transposase-MT_Hybrid"/>
</dbReference>
<dbReference type="Gene3D" id="3.30.420.10">
    <property type="entry name" value="Ribonuclease H-like superfamily/Ribonuclease H"/>
    <property type="match status" value="1"/>
</dbReference>
<reference evidence="2" key="1">
    <citation type="submission" date="2016-11" db="UniProtKB">
        <authorList>
            <consortium name="WormBaseParasite"/>
        </authorList>
    </citation>
    <scope>IDENTIFICATION</scope>
</reference>
<dbReference type="GO" id="GO:0003697">
    <property type="term" value="F:single-stranded DNA binding"/>
    <property type="evidence" value="ECO:0007669"/>
    <property type="project" value="TreeGrafter"/>
</dbReference>
<dbReference type="GO" id="GO:0005634">
    <property type="term" value="C:nucleus"/>
    <property type="evidence" value="ECO:0007669"/>
    <property type="project" value="TreeGrafter"/>
</dbReference>
<dbReference type="GO" id="GO:0035861">
    <property type="term" value="C:site of double-strand break"/>
    <property type="evidence" value="ECO:0007669"/>
    <property type="project" value="TreeGrafter"/>
</dbReference>
<dbReference type="GO" id="GO:0000014">
    <property type="term" value="F:single-stranded DNA endodeoxyribonuclease activity"/>
    <property type="evidence" value="ECO:0007669"/>
    <property type="project" value="TreeGrafter"/>
</dbReference>
<keyword evidence="1" id="KW-1185">Reference proteome</keyword>
<dbReference type="GO" id="GO:0006303">
    <property type="term" value="P:double-strand break repair via nonhomologous end joining"/>
    <property type="evidence" value="ECO:0007669"/>
    <property type="project" value="TreeGrafter"/>
</dbReference>
<dbReference type="GO" id="GO:0000729">
    <property type="term" value="P:DNA double-strand break processing"/>
    <property type="evidence" value="ECO:0007669"/>
    <property type="project" value="TreeGrafter"/>
</dbReference>
<dbReference type="WBParaSite" id="Hba_06022">
    <property type="protein sequence ID" value="Hba_06022"/>
    <property type="gene ID" value="Hba_06022"/>
</dbReference>
<dbReference type="GO" id="GO:0044774">
    <property type="term" value="P:mitotic DNA integrity checkpoint signaling"/>
    <property type="evidence" value="ECO:0007669"/>
    <property type="project" value="TreeGrafter"/>
</dbReference>
<accession>A0A1I7WLT3</accession>
<dbReference type="GO" id="GO:0015074">
    <property type="term" value="P:DNA integration"/>
    <property type="evidence" value="ECO:0007669"/>
    <property type="project" value="TreeGrafter"/>
</dbReference>
<evidence type="ECO:0000313" key="1">
    <source>
        <dbReference type="Proteomes" id="UP000095283"/>
    </source>
</evidence>
<dbReference type="InterPro" id="IPR036397">
    <property type="entry name" value="RNaseH_sf"/>
</dbReference>
<dbReference type="InterPro" id="IPR036390">
    <property type="entry name" value="WH_DNA-bd_sf"/>
</dbReference>
<dbReference type="Gene3D" id="1.10.10.10">
    <property type="entry name" value="Winged helix-like DNA-binding domain superfamily/Winged helix DNA-binding domain"/>
    <property type="match status" value="1"/>
</dbReference>
<dbReference type="GO" id="GO:0044547">
    <property type="term" value="F:DNA topoisomerase binding"/>
    <property type="evidence" value="ECO:0007669"/>
    <property type="project" value="TreeGrafter"/>
</dbReference>
<dbReference type="AlphaFoldDB" id="A0A1I7WLT3"/>